<dbReference type="EMBL" id="NBNE01000529">
    <property type="protein sequence ID" value="OWZ18844.1"/>
    <property type="molecule type" value="Genomic_DNA"/>
</dbReference>
<reference evidence="3" key="1">
    <citation type="submission" date="2017-03" db="EMBL/GenBank/DDBJ databases">
        <title>Phytopthora megakarya and P. palmivora, two closely related causual agents of cacao black pod achieved similar genome size and gene model numbers by different mechanisms.</title>
        <authorList>
            <person name="Ali S."/>
            <person name="Shao J."/>
            <person name="Larry D.J."/>
            <person name="Kronmiller B."/>
            <person name="Shen D."/>
            <person name="Strem M.D."/>
            <person name="Melnick R.L."/>
            <person name="Guiltinan M.J."/>
            <person name="Tyler B.M."/>
            <person name="Meinhardt L.W."/>
            <person name="Bailey B.A."/>
        </authorList>
    </citation>
    <scope>NUCLEOTIDE SEQUENCE [LARGE SCALE GENOMIC DNA]</scope>
    <source>
        <strain evidence="3">zdho120</strain>
    </source>
</reference>
<dbReference type="SMART" id="SM00298">
    <property type="entry name" value="CHROMO"/>
    <property type="match status" value="1"/>
</dbReference>
<dbReference type="InterPro" id="IPR016197">
    <property type="entry name" value="Chromo-like_dom_sf"/>
</dbReference>
<dbReference type="InterPro" id="IPR000953">
    <property type="entry name" value="Chromo/chromo_shadow_dom"/>
</dbReference>
<dbReference type="PROSITE" id="PS50013">
    <property type="entry name" value="CHROMO_2"/>
    <property type="match status" value="1"/>
</dbReference>
<dbReference type="CDD" id="cd18965">
    <property type="entry name" value="chromodomain"/>
    <property type="match status" value="1"/>
</dbReference>
<name>A0A225WMX0_9STRA</name>
<dbReference type="Pfam" id="PF00385">
    <property type="entry name" value="Chromo"/>
    <property type="match status" value="1"/>
</dbReference>
<comment type="caution">
    <text evidence="2">The sequence shown here is derived from an EMBL/GenBank/DDBJ whole genome shotgun (WGS) entry which is preliminary data.</text>
</comment>
<protein>
    <recommendedName>
        <fullName evidence="1">Chromo domain-containing protein</fullName>
    </recommendedName>
</protein>
<dbReference type="Gene3D" id="2.40.50.40">
    <property type="match status" value="1"/>
</dbReference>
<dbReference type="Proteomes" id="UP000198211">
    <property type="component" value="Unassembled WGS sequence"/>
</dbReference>
<dbReference type="OrthoDB" id="74300at2759"/>
<keyword evidence="3" id="KW-1185">Reference proteome</keyword>
<dbReference type="SUPFAM" id="SSF54160">
    <property type="entry name" value="Chromo domain-like"/>
    <property type="match status" value="1"/>
</dbReference>
<evidence type="ECO:0000259" key="1">
    <source>
        <dbReference type="PROSITE" id="PS50013"/>
    </source>
</evidence>
<feature type="domain" description="Chromo" evidence="1">
    <location>
        <begin position="44"/>
        <end position="100"/>
    </location>
</feature>
<sequence>MASLHNSFNINLLNPFKQTSLRFANRGVSKITPVLATDNKEPMYVIEKLVKRRIVNRKPEFLVKWVGLPKHENTWKGERDIQHASHWKQLARQLRNEQETSWSGGCRDRAKLVAFRLLCRQYRLGSRAVHPLAADAPCRRSAPLERSSSRDATREHTW</sequence>
<evidence type="ECO:0000313" key="2">
    <source>
        <dbReference type="EMBL" id="OWZ18844.1"/>
    </source>
</evidence>
<gene>
    <name evidence="2" type="ORF">PHMEG_0007011</name>
</gene>
<evidence type="ECO:0000313" key="3">
    <source>
        <dbReference type="Proteomes" id="UP000198211"/>
    </source>
</evidence>
<dbReference type="InterPro" id="IPR023780">
    <property type="entry name" value="Chromo_domain"/>
</dbReference>
<organism evidence="2 3">
    <name type="scientific">Phytophthora megakarya</name>
    <dbReference type="NCBI Taxonomy" id="4795"/>
    <lineage>
        <taxon>Eukaryota</taxon>
        <taxon>Sar</taxon>
        <taxon>Stramenopiles</taxon>
        <taxon>Oomycota</taxon>
        <taxon>Peronosporomycetes</taxon>
        <taxon>Peronosporales</taxon>
        <taxon>Peronosporaceae</taxon>
        <taxon>Phytophthora</taxon>
    </lineage>
</organism>
<dbReference type="AlphaFoldDB" id="A0A225WMX0"/>
<accession>A0A225WMX0</accession>
<proteinExistence type="predicted"/>